<reference evidence="2" key="1">
    <citation type="submission" date="2013-07" db="EMBL/GenBank/DDBJ databases">
        <title>The genome of Eucalyptus grandis.</title>
        <authorList>
            <person name="Schmutz J."/>
            <person name="Hayes R."/>
            <person name="Myburg A."/>
            <person name="Tuskan G."/>
            <person name="Grattapaglia D."/>
            <person name="Rokhsar D.S."/>
        </authorList>
    </citation>
    <scope>NUCLEOTIDE SEQUENCE</scope>
    <source>
        <tissue evidence="2">Leaf extractions</tissue>
    </source>
</reference>
<evidence type="ECO:0000313" key="2">
    <source>
        <dbReference type="EMBL" id="KCW90011.1"/>
    </source>
</evidence>
<evidence type="ECO:0000256" key="1">
    <source>
        <dbReference type="SAM" id="MobiDB-lite"/>
    </source>
</evidence>
<protein>
    <submittedName>
        <fullName evidence="2">Uncharacterized protein</fullName>
    </submittedName>
</protein>
<feature type="compositionally biased region" description="Basic and acidic residues" evidence="1">
    <location>
        <begin position="59"/>
        <end position="72"/>
    </location>
</feature>
<dbReference type="InParanoid" id="A0A059DI01"/>
<feature type="compositionally biased region" description="Low complexity" evidence="1">
    <location>
        <begin position="21"/>
        <end position="31"/>
    </location>
</feature>
<feature type="compositionally biased region" description="Low complexity" evidence="1">
    <location>
        <begin position="46"/>
        <end position="58"/>
    </location>
</feature>
<name>A0A059DI01_EUCGR</name>
<feature type="region of interest" description="Disordered" evidence="1">
    <location>
        <begin position="46"/>
        <end position="80"/>
    </location>
</feature>
<proteinExistence type="predicted"/>
<feature type="region of interest" description="Disordered" evidence="1">
    <location>
        <begin position="1"/>
        <end position="31"/>
    </location>
</feature>
<sequence>MWSPHNPADQHGVRCSSPRGAHPTPQAPHATAHVWSLPVPLPHRPVPLSLSLPITPSRSETRRSSSVTDRRGTPTLWFTP</sequence>
<organism evidence="2">
    <name type="scientific">Eucalyptus grandis</name>
    <name type="common">Flooded gum</name>
    <dbReference type="NCBI Taxonomy" id="71139"/>
    <lineage>
        <taxon>Eukaryota</taxon>
        <taxon>Viridiplantae</taxon>
        <taxon>Streptophyta</taxon>
        <taxon>Embryophyta</taxon>
        <taxon>Tracheophyta</taxon>
        <taxon>Spermatophyta</taxon>
        <taxon>Magnoliopsida</taxon>
        <taxon>eudicotyledons</taxon>
        <taxon>Gunneridae</taxon>
        <taxon>Pentapetalae</taxon>
        <taxon>rosids</taxon>
        <taxon>malvids</taxon>
        <taxon>Myrtales</taxon>
        <taxon>Myrtaceae</taxon>
        <taxon>Myrtoideae</taxon>
        <taxon>Eucalypteae</taxon>
        <taxon>Eucalyptus</taxon>
    </lineage>
</organism>
<dbReference type="AlphaFoldDB" id="A0A059DI01"/>
<dbReference type="Gramene" id="KCW90011">
    <property type="protein sequence ID" value="KCW90011"/>
    <property type="gene ID" value="EUGRSUZ_A02207"/>
</dbReference>
<accession>A0A059DI01</accession>
<gene>
    <name evidence="2" type="ORF">EUGRSUZ_A02207</name>
</gene>
<dbReference type="EMBL" id="KK198753">
    <property type="protein sequence ID" value="KCW90011.1"/>
    <property type="molecule type" value="Genomic_DNA"/>
</dbReference>